<evidence type="ECO:0000313" key="3">
    <source>
        <dbReference type="Proteomes" id="UP000634805"/>
    </source>
</evidence>
<dbReference type="Gene3D" id="3.40.1160.10">
    <property type="entry name" value="Acetylglutamate kinase-like"/>
    <property type="match status" value="1"/>
</dbReference>
<keyword evidence="2" id="KW-0418">Kinase</keyword>
<dbReference type="GO" id="GO:0016301">
    <property type="term" value="F:kinase activity"/>
    <property type="evidence" value="ECO:0007669"/>
    <property type="project" value="UniProtKB-KW"/>
</dbReference>
<gene>
    <name evidence="2" type="primary">mfnE</name>
    <name evidence="2" type="ORF">EMLJLAPB_00123</name>
</gene>
<evidence type="ECO:0000313" key="2">
    <source>
        <dbReference type="EMBL" id="CAD6491344.1"/>
    </source>
</evidence>
<organism evidence="2 3">
    <name type="scientific">Candidatus Argoarchaeum ethanivorans</name>
    <dbReference type="NCBI Taxonomy" id="2608793"/>
    <lineage>
        <taxon>Archaea</taxon>
        <taxon>Methanobacteriati</taxon>
        <taxon>Methanobacteriota</taxon>
        <taxon>Stenosarchaea group</taxon>
        <taxon>Methanomicrobia</taxon>
        <taxon>Methanosarcinales</taxon>
        <taxon>Methanosarcinales incertae sedis</taxon>
        <taxon>GOM Arc I cluster</taxon>
        <taxon>Candidatus Argoarchaeum</taxon>
    </lineage>
</organism>
<dbReference type="InterPro" id="IPR001048">
    <property type="entry name" value="Asp/Glu/Uridylate_kinase"/>
</dbReference>
<dbReference type="InterPro" id="IPR036393">
    <property type="entry name" value="AceGlu_kinase-like_sf"/>
</dbReference>
<dbReference type="PIRSF" id="PIRSF004857">
    <property type="entry name" value="Kin_aa_kin"/>
    <property type="match status" value="1"/>
</dbReference>
<dbReference type="AlphaFoldDB" id="A0A811T2K5"/>
<dbReference type="InterPro" id="IPR011375">
    <property type="entry name" value="MfnE"/>
</dbReference>
<dbReference type="EC" id="2.7.4.31" evidence="2"/>
<accession>A0A811T2K5</accession>
<sequence>MFVVKFGGSLIDCARDVVSDLADYADRSKQCILLVPGGGIFADMVRNVDARMHLSSDASHWMALLAMEQYGLLLCDRTGTSLVRGKPDGNGVFVLLPYHLFCMEDCMEQHSWDVTGDTIAAWIANEYKSNFIKATDVQGIYIKEDLVEEICASKLPGLDTCVDRALPGFLLTNGLTCRVVCGLRAEPIITAIEQDRGGTLIKNC</sequence>
<comment type="caution">
    <text evidence="2">The sequence shown here is derived from an EMBL/GenBank/DDBJ whole genome shotgun (WGS) entry which is preliminary data.</text>
</comment>
<dbReference type="Pfam" id="PF00696">
    <property type="entry name" value="AA_kinase"/>
    <property type="match status" value="1"/>
</dbReference>
<keyword evidence="2" id="KW-0808">Transferase</keyword>
<feature type="domain" description="Aspartate/glutamate/uridylate kinase" evidence="1">
    <location>
        <begin position="2"/>
        <end position="68"/>
    </location>
</feature>
<protein>
    <submittedName>
        <fullName evidence="2">[5-(Aminomethyl)furan-3-yl]methyl phosphate kinase</fullName>
        <ecNumber evidence="2">2.7.4.31</ecNumber>
    </submittedName>
</protein>
<proteinExistence type="predicted"/>
<dbReference type="EMBL" id="CAJHIS010000002">
    <property type="protein sequence ID" value="CAD6491344.1"/>
    <property type="molecule type" value="Genomic_DNA"/>
</dbReference>
<dbReference type="SUPFAM" id="SSF53633">
    <property type="entry name" value="Carbamate kinase-like"/>
    <property type="match status" value="1"/>
</dbReference>
<name>A0A811T2K5_9EURY</name>
<reference evidence="2" key="1">
    <citation type="submission" date="2020-10" db="EMBL/GenBank/DDBJ databases">
        <authorList>
            <person name="Hahn C.J."/>
            <person name="Laso-Perez R."/>
            <person name="Vulcano F."/>
            <person name="Vaziourakis K.-M."/>
            <person name="Stokke R."/>
            <person name="Steen I.H."/>
            <person name="Teske A."/>
            <person name="Boetius A."/>
            <person name="Liebeke M."/>
            <person name="Amann R."/>
            <person name="Knittel K."/>
        </authorList>
    </citation>
    <scope>NUCLEOTIDE SEQUENCE</scope>
    <source>
        <strain evidence="2">Gfbio:e3339647-f889-4370-9287-4fb5cb688e4c:AG392D22_GoMArc1</strain>
    </source>
</reference>
<dbReference type="Proteomes" id="UP000634805">
    <property type="component" value="Unassembled WGS sequence"/>
</dbReference>
<evidence type="ECO:0000259" key="1">
    <source>
        <dbReference type="Pfam" id="PF00696"/>
    </source>
</evidence>